<accession>A0A839Z084</accession>
<feature type="domain" description="Pilus assembly protein C-terminal" evidence="3">
    <location>
        <begin position="711"/>
        <end position="800"/>
    </location>
</feature>
<dbReference type="InterPro" id="IPR032636">
    <property type="entry name" value="Pilus_assem_E-set-like_dom"/>
</dbReference>
<dbReference type="InterPro" id="IPR031917">
    <property type="entry name" value="Pilus_assem_C"/>
</dbReference>
<keyword evidence="6" id="KW-1185">Reference proteome</keyword>
<proteinExistence type="predicted"/>
<gene>
    <name evidence="5" type="ORF">FHS50_000480</name>
</gene>
<evidence type="ECO:0000256" key="2">
    <source>
        <dbReference type="SAM" id="SignalP"/>
    </source>
</evidence>
<evidence type="ECO:0000259" key="3">
    <source>
        <dbReference type="Pfam" id="PF15976"/>
    </source>
</evidence>
<dbReference type="Proteomes" id="UP000578569">
    <property type="component" value="Unassembled WGS sequence"/>
</dbReference>
<protein>
    <recommendedName>
        <fullName evidence="7">Outer membrane usher protein FimD/PapC</fullName>
    </recommendedName>
</protein>
<evidence type="ECO:0000313" key="6">
    <source>
        <dbReference type="Proteomes" id="UP000578569"/>
    </source>
</evidence>
<reference evidence="5 6" key="1">
    <citation type="submission" date="2020-08" db="EMBL/GenBank/DDBJ databases">
        <title>Genomic Encyclopedia of Type Strains, Phase IV (KMG-IV): sequencing the most valuable type-strain genomes for metagenomic binning, comparative biology and taxonomic classification.</title>
        <authorList>
            <person name="Goeker M."/>
        </authorList>
    </citation>
    <scope>NUCLEOTIDE SEQUENCE [LARGE SCALE GENOMIC DNA]</scope>
    <source>
        <strain evidence="5 6">DSM 24194</strain>
    </source>
</reference>
<feature type="signal peptide" evidence="2">
    <location>
        <begin position="1"/>
        <end position="23"/>
    </location>
</feature>
<dbReference type="AlphaFoldDB" id="A0A839Z084"/>
<dbReference type="Pfam" id="PF15976">
    <property type="entry name" value="CooC_C"/>
    <property type="match status" value="1"/>
</dbReference>
<evidence type="ECO:0000259" key="4">
    <source>
        <dbReference type="Pfam" id="PF16967"/>
    </source>
</evidence>
<comment type="caution">
    <text evidence="5">The sequence shown here is derived from an EMBL/GenBank/DDBJ whole genome shotgun (WGS) entry which is preliminary data.</text>
</comment>
<sequence length="802" mass="87352">MRRFLYAVACVLAASAQPGIALGAGIQSPPEGFEDLAEQRLLIVDLYYGGKNIGQVEVILENGKMKFSQPSEVADLIPLITNREKLKDLLAQPLAQNSNLACGNFNSSRCGRLEEDGVGVIVHEDQFRVDLFLSPEFYPDQATAAQTFVSPSHRAPGLAFSVAATASGTEADSEYFFQNDLVGSLGSARFRSRASISSSYGSELEIAELEKDFDGWRAKGGLFHVPGNEFTGRRRLLGVGYETQLDSRADREELTGSPLSIFLSRPARVEIFVEGRLASAAFYESGPVDLGTHDLPAGSYPVTIRVVDGGSVLREERRFFTKDDKVPPVGETAHRIFGGILYDYGGSPKSPYLEGAIERRLSRGAAMDASAIATNSKLLLQLGSTLLSEIGDIRASAFISNDADHGFRLQASSRASRHFSFHGDLRRVWSKDSSPLIPADFNLRNFRTSLRPGSFLSNGSYSQALGILRFRRGKVGLGLNGYYRKESGIAANYSFGPSIEYNVIQRRLLRVDLVADAQETNSSFSSFAGVRVFATLGPATANLRTGRAVYDPGHASRSRWVMDGDTTVSKTFDWGRAYGSAGLVRDIQQTALRVAGAADHELGYATGEVVHALQGSSLTQYAITARTGAAYANKEITVVGSRFREAAVAVRLEGQGTDEFDVMVDDRKLARTRTGKTITLFLEPYRNYRITIRPSRSTNVGFDLSPKEVTLFPGNVAPVTWTIAPKVTYFGRALTSNGEPLVRHMLRSSQGIGQTDDHGFFQIDATPGETVVAQGQEPCRIDLPPVDSETEFKAFEEIICAP</sequence>
<organism evidence="5 6">
    <name type="scientific">Sphingomicrobium lutaoense</name>
    <dbReference type="NCBI Taxonomy" id="515949"/>
    <lineage>
        <taxon>Bacteria</taxon>
        <taxon>Pseudomonadati</taxon>
        <taxon>Pseudomonadota</taxon>
        <taxon>Alphaproteobacteria</taxon>
        <taxon>Sphingomonadales</taxon>
        <taxon>Sphingomonadaceae</taxon>
        <taxon>Sphingomicrobium</taxon>
    </lineage>
</organism>
<dbReference type="RefSeq" id="WP_183932800.1">
    <property type="nucleotide sequence ID" value="NZ_JACICF010000001.1"/>
</dbReference>
<evidence type="ECO:0000256" key="1">
    <source>
        <dbReference type="ARBA" id="ARBA00022729"/>
    </source>
</evidence>
<feature type="domain" description="Pilus assembly protein E-set like" evidence="4">
    <location>
        <begin position="257"/>
        <end position="322"/>
    </location>
</feature>
<dbReference type="Pfam" id="PF16967">
    <property type="entry name" value="TcfC"/>
    <property type="match status" value="1"/>
</dbReference>
<evidence type="ECO:0000313" key="5">
    <source>
        <dbReference type="EMBL" id="MBB3763457.1"/>
    </source>
</evidence>
<keyword evidence="1 2" id="KW-0732">Signal</keyword>
<feature type="chain" id="PRO_5032483246" description="Outer membrane usher protein FimD/PapC" evidence="2">
    <location>
        <begin position="24"/>
        <end position="802"/>
    </location>
</feature>
<evidence type="ECO:0008006" key="7">
    <source>
        <dbReference type="Google" id="ProtNLM"/>
    </source>
</evidence>
<name>A0A839Z084_9SPHN</name>
<dbReference type="EMBL" id="JACICF010000001">
    <property type="protein sequence ID" value="MBB3763457.1"/>
    <property type="molecule type" value="Genomic_DNA"/>
</dbReference>